<feature type="domain" description="Major facilitator superfamily (MFS) profile" evidence="8">
    <location>
        <begin position="76"/>
        <end position="523"/>
    </location>
</feature>
<feature type="transmembrane region" description="Helical" evidence="7">
    <location>
        <begin position="315"/>
        <end position="335"/>
    </location>
</feature>
<feature type="transmembrane region" description="Helical" evidence="7">
    <location>
        <begin position="347"/>
        <end position="371"/>
    </location>
</feature>
<dbReference type="Gene3D" id="1.20.1250.20">
    <property type="entry name" value="MFS general substrate transporter like domains"/>
    <property type="match status" value="1"/>
</dbReference>
<dbReference type="PANTHER" id="PTHR23502">
    <property type="entry name" value="MAJOR FACILITATOR SUPERFAMILY"/>
    <property type="match status" value="1"/>
</dbReference>
<comment type="caution">
    <text evidence="9">The sequence shown here is derived from an EMBL/GenBank/DDBJ whole genome shotgun (WGS) entry which is preliminary data.</text>
</comment>
<dbReference type="PANTHER" id="PTHR23502:SF51">
    <property type="entry name" value="QUINIDINE RESISTANCE PROTEIN 1-RELATED"/>
    <property type="match status" value="1"/>
</dbReference>
<feature type="transmembrane region" description="Helical" evidence="7">
    <location>
        <begin position="231"/>
        <end position="250"/>
    </location>
</feature>
<evidence type="ECO:0000256" key="2">
    <source>
        <dbReference type="ARBA" id="ARBA00022448"/>
    </source>
</evidence>
<name>A0AAN6SP67_9PEZI</name>
<dbReference type="Pfam" id="PF07690">
    <property type="entry name" value="MFS_1"/>
    <property type="match status" value="1"/>
</dbReference>
<feature type="transmembrane region" description="Helical" evidence="7">
    <location>
        <begin position="438"/>
        <end position="462"/>
    </location>
</feature>
<dbReference type="Proteomes" id="UP001303115">
    <property type="component" value="Unassembled WGS sequence"/>
</dbReference>
<accession>A0AAN6SP67</accession>
<evidence type="ECO:0000256" key="3">
    <source>
        <dbReference type="ARBA" id="ARBA00022692"/>
    </source>
</evidence>
<feature type="transmembrane region" description="Helical" evidence="7">
    <location>
        <begin position="499"/>
        <end position="519"/>
    </location>
</feature>
<dbReference type="InterPro" id="IPR036259">
    <property type="entry name" value="MFS_trans_sf"/>
</dbReference>
<dbReference type="SUPFAM" id="SSF103473">
    <property type="entry name" value="MFS general substrate transporter"/>
    <property type="match status" value="1"/>
</dbReference>
<dbReference type="InterPro" id="IPR011701">
    <property type="entry name" value="MFS"/>
</dbReference>
<gene>
    <name evidence="9" type="ORF">C8A01DRAFT_48738</name>
</gene>
<evidence type="ECO:0000256" key="5">
    <source>
        <dbReference type="ARBA" id="ARBA00023136"/>
    </source>
</evidence>
<sequence>MDPSGDRHDDDKIATTVEKPERGPDDASVPLKPVALGHQPAPEGVEKHEPAVMVEGDAARDDIPYSIFNAWEKRFIVLLVAVGSFFSPVSANIYFPALNTLAHEYRVSSTLINLTITMYMIFQGLAPSFTGSLSDSVGRRPVYILCFVIYIGANIGIALQHQFAALMVLRCLQSSGSSGTIAIGNAVVSDVASPAERGAYIGYVSLGAVVGVSLGATMGGILSDFLGWRSIFWFLVICAGVVAVLIALFFPETARAVVNNGSTRPQAWNLSLWDLLPSTERRRATAPTTGGRAKARGFVNPFMTLRICADKEASIVLLANGIIFAGYSALGSAIPSQFQALYGFDDLHIGLCFIPVGVSAAISAIIVGHVVDWNFARHARRLGISVAEAKQMNRDLGSFPIESVRCEVALPMLALASVSFIVYGWLLSYGTSVAGPLVMLFFIGFGVNGVFTMLSVLMVDVYPQAPATATAATNLVRCWLGAGASAVVVPMVGAMSSGWAYTFIALVFLLMAPLLWVVMRWGPRWRAERIAAEKARESSGRGEEA</sequence>
<evidence type="ECO:0000313" key="9">
    <source>
        <dbReference type="EMBL" id="KAK4034964.1"/>
    </source>
</evidence>
<keyword evidence="2" id="KW-0813">Transport</keyword>
<dbReference type="CDD" id="cd17323">
    <property type="entry name" value="MFS_Tpo1_MDR_like"/>
    <property type="match status" value="1"/>
</dbReference>
<evidence type="ECO:0000259" key="8">
    <source>
        <dbReference type="PROSITE" id="PS50850"/>
    </source>
</evidence>
<reference evidence="10" key="1">
    <citation type="journal article" date="2023" name="Mol. Phylogenet. Evol.">
        <title>Genome-scale phylogeny and comparative genomics of the fungal order Sordariales.</title>
        <authorList>
            <person name="Hensen N."/>
            <person name="Bonometti L."/>
            <person name="Westerberg I."/>
            <person name="Brannstrom I.O."/>
            <person name="Guillou S."/>
            <person name="Cros-Aarteil S."/>
            <person name="Calhoun S."/>
            <person name="Haridas S."/>
            <person name="Kuo A."/>
            <person name="Mondo S."/>
            <person name="Pangilinan J."/>
            <person name="Riley R."/>
            <person name="LaButti K."/>
            <person name="Andreopoulos B."/>
            <person name="Lipzen A."/>
            <person name="Chen C."/>
            <person name="Yan M."/>
            <person name="Daum C."/>
            <person name="Ng V."/>
            <person name="Clum A."/>
            <person name="Steindorff A."/>
            <person name="Ohm R.A."/>
            <person name="Martin F."/>
            <person name="Silar P."/>
            <person name="Natvig D.O."/>
            <person name="Lalanne C."/>
            <person name="Gautier V."/>
            <person name="Ament-Velasquez S.L."/>
            <person name="Kruys A."/>
            <person name="Hutchinson M.I."/>
            <person name="Powell A.J."/>
            <person name="Barry K."/>
            <person name="Miller A.N."/>
            <person name="Grigoriev I.V."/>
            <person name="Debuchy R."/>
            <person name="Gladieux P."/>
            <person name="Hiltunen Thoren M."/>
            <person name="Johannesson H."/>
        </authorList>
    </citation>
    <scope>NUCLEOTIDE SEQUENCE [LARGE SCALE GENOMIC DNA]</scope>
    <source>
        <strain evidence="10">CBS 284.82</strain>
    </source>
</reference>
<feature type="region of interest" description="Disordered" evidence="6">
    <location>
        <begin position="1"/>
        <end position="42"/>
    </location>
</feature>
<organism evidence="9 10">
    <name type="scientific">Parachaetomium inaequale</name>
    <dbReference type="NCBI Taxonomy" id="2588326"/>
    <lineage>
        <taxon>Eukaryota</taxon>
        <taxon>Fungi</taxon>
        <taxon>Dikarya</taxon>
        <taxon>Ascomycota</taxon>
        <taxon>Pezizomycotina</taxon>
        <taxon>Sordariomycetes</taxon>
        <taxon>Sordariomycetidae</taxon>
        <taxon>Sordariales</taxon>
        <taxon>Chaetomiaceae</taxon>
        <taxon>Parachaetomium</taxon>
    </lineage>
</organism>
<keyword evidence="3 7" id="KW-0812">Transmembrane</keyword>
<dbReference type="GO" id="GO:0005886">
    <property type="term" value="C:plasma membrane"/>
    <property type="evidence" value="ECO:0007669"/>
    <property type="project" value="TreeGrafter"/>
</dbReference>
<keyword evidence="4 7" id="KW-1133">Transmembrane helix</keyword>
<dbReference type="FunFam" id="1.20.1720.10:FF:000009">
    <property type="entry name" value="MFS multidrug transporter"/>
    <property type="match status" value="1"/>
</dbReference>
<evidence type="ECO:0000256" key="1">
    <source>
        <dbReference type="ARBA" id="ARBA00004141"/>
    </source>
</evidence>
<evidence type="ECO:0000313" key="10">
    <source>
        <dbReference type="Proteomes" id="UP001303115"/>
    </source>
</evidence>
<feature type="compositionally biased region" description="Basic and acidic residues" evidence="6">
    <location>
        <begin position="1"/>
        <end position="25"/>
    </location>
</feature>
<feature type="transmembrane region" description="Helical" evidence="7">
    <location>
        <begin position="408"/>
        <end position="426"/>
    </location>
</feature>
<evidence type="ECO:0000256" key="7">
    <source>
        <dbReference type="SAM" id="Phobius"/>
    </source>
</evidence>
<keyword evidence="5 7" id="KW-0472">Membrane</keyword>
<feature type="transmembrane region" description="Helical" evidence="7">
    <location>
        <begin position="474"/>
        <end position="493"/>
    </location>
</feature>
<protein>
    <submittedName>
        <fullName evidence="9">Major facilitator superfamily domain-containing protein</fullName>
    </submittedName>
</protein>
<dbReference type="AlphaFoldDB" id="A0AAN6SP67"/>
<keyword evidence="10" id="KW-1185">Reference proteome</keyword>
<proteinExistence type="predicted"/>
<evidence type="ECO:0000256" key="6">
    <source>
        <dbReference type="SAM" id="MobiDB-lite"/>
    </source>
</evidence>
<evidence type="ECO:0000256" key="4">
    <source>
        <dbReference type="ARBA" id="ARBA00022989"/>
    </source>
</evidence>
<feature type="transmembrane region" description="Helical" evidence="7">
    <location>
        <begin position="142"/>
        <end position="161"/>
    </location>
</feature>
<comment type="subcellular location">
    <subcellularLocation>
        <location evidence="1">Membrane</location>
        <topology evidence="1">Multi-pass membrane protein</topology>
    </subcellularLocation>
</comment>
<feature type="transmembrane region" description="Helical" evidence="7">
    <location>
        <begin position="75"/>
        <end position="95"/>
    </location>
</feature>
<feature type="transmembrane region" description="Helical" evidence="7">
    <location>
        <begin position="200"/>
        <end position="219"/>
    </location>
</feature>
<dbReference type="InterPro" id="IPR020846">
    <property type="entry name" value="MFS_dom"/>
</dbReference>
<feature type="transmembrane region" description="Helical" evidence="7">
    <location>
        <begin position="107"/>
        <end position="130"/>
    </location>
</feature>
<dbReference type="EMBL" id="MU854459">
    <property type="protein sequence ID" value="KAK4034964.1"/>
    <property type="molecule type" value="Genomic_DNA"/>
</dbReference>
<dbReference type="PROSITE" id="PS50850">
    <property type="entry name" value="MFS"/>
    <property type="match status" value="1"/>
</dbReference>
<dbReference type="GO" id="GO:0022857">
    <property type="term" value="F:transmembrane transporter activity"/>
    <property type="evidence" value="ECO:0007669"/>
    <property type="project" value="InterPro"/>
</dbReference>